<evidence type="ECO:0000313" key="12">
    <source>
        <dbReference type="EMBL" id="KAA5827163.1"/>
    </source>
</evidence>
<keyword evidence="8" id="KW-0902">Two-component regulatory system</keyword>
<evidence type="ECO:0000256" key="4">
    <source>
        <dbReference type="ARBA" id="ARBA00022679"/>
    </source>
</evidence>
<evidence type="ECO:0000256" key="2">
    <source>
        <dbReference type="ARBA" id="ARBA00012438"/>
    </source>
</evidence>
<sequence length="370" mass="37771">MSAVRWRTLAVEALVVAIPAAAVLAAPDPFSYATASGLITAFLLPLRRRWPRTTVLLCMPALAGGLGWPATLVALFALGRAQPQARSLVAWGGLAAAVAVAPVLILQSLPVGAILLTLAYVVLAAGAPVALGALVSLRQQLAESLRRLEAATAAELEAKAETARADERARIAREIHDAVGHHVTLIAVESAALGATTTDPEAVETAGRLRGLAKQALDEMRATLGLGSTGRTGLDTIPELVGQARAAGVDVELSSELGDPDVPPAVERAAYRVVQEALTNASKHAPGAVIKVDLASRAGALHIVVTNGAPRGGTVDVGGGGSGLAGLSERVRMAGGQLDAGPSEDGGFQLTAVLPKQPALPNQPVQPHQR</sequence>
<keyword evidence="13" id="KW-1185">Reference proteome</keyword>
<evidence type="ECO:0000256" key="7">
    <source>
        <dbReference type="ARBA" id="ARBA00022840"/>
    </source>
</evidence>
<evidence type="ECO:0000256" key="1">
    <source>
        <dbReference type="ARBA" id="ARBA00000085"/>
    </source>
</evidence>
<name>A0A5M7BBQ5_SACHI</name>
<keyword evidence="7" id="KW-0067">ATP-binding</keyword>
<dbReference type="EC" id="2.7.13.3" evidence="2"/>
<evidence type="ECO:0000259" key="10">
    <source>
        <dbReference type="Pfam" id="PF02518"/>
    </source>
</evidence>
<reference evidence="12 13" key="1">
    <citation type="submission" date="2019-09" db="EMBL/GenBank/DDBJ databases">
        <title>Draft genome sequence of the thermophilic Saccharopolyspora hirsuta VKM Ac-666T.</title>
        <authorList>
            <person name="Lobastova T.G."/>
            <person name="Fokina V."/>
            <person name="Bragin E.Y."/>
            <person name="Shtratnikova V.Y."/>
            <person name="Starodumova I.P."/>
            <person name="Tarlachkov S.V."/>
            <person name="Donova M.V."/>
        </authorList>
    </citation>
    <scope>NUCLEOTIDE SEQUENCE [LARGE SCALE GENOMIC DNA]</scope>
    <source>
        <strain evidence="12 13">VKM Ac-666</strain>
    </source>
</reference>
<comment type="catalytic activity">
    <reaction evidence="1">
        <text>ATP + protein L-histidine = ADP + protein N-phospho-L-histidine.</text>
        <dbReference type="EC" id="2.7.13.3"/>
    </reaction>
</comment>
<feature type="transmembrane region" description="Helical" evidence="9">
    <location>
        <begin position="88"/>
        <end position="107"/>
    </location>
</feature>
<evidence type="ECO:0000259" key="11">
    <source>
        <dbReference type="Pfam" id="PF07730"/>
    </source>
</evidence>
<feature type="transmembrane region" description="Helical" evidence="9">
    <location>
        <begin position="113"/>
        <end position="137"/>
    </location>
</feature>
<dbReference type="PANTHER" id="PTHR24421:SF10">
    <property type="entry name" value="NITRATE_NITRITE SENSOR PROTEIN NARQ"/>
    <property type="match status" value="1"/>
</dbReference>
<dbReference type="SUPFAM" id="SSF55874">
    <property type="entry name" value="ATPase domain of HSP90 chaperone/DNA topoisomerase II/histidine kinase"/>
    <property type="match status" value="1"/>
</dbReference>
<dbReference type="PANTHER" id="PTHR24421">
    <property type="entry name" value="NITRATE/NITRITE SENSOR PROTEIN NARX-RELATED"/>
    <property type="match status" value="1"/>
</dbReference>
<dbReference type="GO" id="GO:0046983">
    <property type="term" value="F:protein dimerization activity"/>
    <property type="evidence" value="ECO:0007669"/>
    <property type="project" value="InterPro"/>
</dbReference>
<evidence type="ECO:0000256" key="3">
    <source>
        <dbReference type="ARBA" id="ARBA00022553"/>
    </source>
</evidence>
<keyword evidence="3" id="KW-0597">Phosphoprotein</keyword>
<dbReference type="CDD" id="cd16917">
    <property type="entry name" value="HATPase_UhpB-NarQ-NarX-like"/>
    <property type="match status" value="1"/>
</dbReference>
<evidence type="ECO:0000313" key="13">
    <source>
        <dbReference type="Proteomes" id="UP000323946"/>
    </source>
</evidence>
<dbReference type="GO" id="GO:0000155">
    <property type="term" value="F:phosphorelay sensor kinase activity"/>
    <property type="evidence" value="ECO:0007669"/>
    <property type="project" value="InterPro"/>
</dbReference>
<dbReference type="InterPro" id="IPR003594">
    <property type="entry name" value="HATPase_dom"/>
</dbReference>
<organism evidence="12 13">
    <name type="scientific">Saccharopolyspora hirsuta</name>
    <dbReference type="NCBI Taxonomy" id="1837"/>
    <lineage>
        <taxon>Bacteria</taxon>
        <taxon>Bacillati</taxon>
        <taxon>Actinomycetota</taxon>
        <taxon>Actinomycetes</taxon>
        <taxon>Pseudonocardiales</taxon>
        <taxon>Pseudonocardiaceae</taxon>
        <taxon>Saccharopolyspora</taxon>
    </lineage>
</organism>
<dbReference type="EMBL" id="VWPH01000016">
    <property type="protein sequence ID" value="KAA5827163.1"/>
    <property type="molecule type" value="Genomic_DNA"/>
</dbReference>
<keyword evidence="9" id="KW-0472">Membrane</keyword>
<accession>A0A5M7BBQ5</accession>
<feature type="domain" description="Signal transduction histidine kinase subgroup 3 dimerisation and phosphoacceptor" evidence="11">
    <location>
        <begin position="167"/>
        <end position="225"/>
    </location>
</feature>
<dbReference type="Pfam" id="PF07730">
    <property type="entry name" value="HisKA_3"/>
    <property type="match status" value="1"/>
</dbReference>
<dbReference type="InterPro" id="IPR036890">
    <property type="entry name" value="HATPase_C_sf"/>
</dbReference>
<proteinExistence type="predicted"/>
<dbReference type="Gene3D" id="3.30.565.10">
    <property type="entry name" value="Histidine kinase-like ATPase, C-terminal domain"/>
    <property type="match status" value="1"/>
</dbReference>
<keyword evidence="5" id="KW-0547">Nucleotide-binding</keyword>
<keyword evidence="6 12" id="KW-0418">Kinase</keyword>
<keyword evidence="9" id="KW-0812">Transmembrane</keyword>
<evidence type="ECO:0000256" key="9">
    <source>
        <dbReference type="SAM" id="Phobius"/>
    </source>
</evidence>
<comment type="caution">
    <text evidence="12">The sequence shown here is derived from an EMBL/GenBank/DDBJ whole genome shotgun (WGS) entry which is preliminary data.</text>
</comment>
<dbReference type="Gene3D" id="1.20.5.1930">
    <property type="match status" value="1"/>
</dbReference>
<dbReference type="GO" id="GO:0016020">
    <property type="term" value="C:membrane"/>
    <property type="evidence" value="ECO:0007669"/>
    <property type="project" value="InterPro"/>
</dbReference>
<dbReference type="AlphaFoldDB" id="A0A5M7BBQ5"/>
<dbReference type="InterPro" id="IPR011712">
    <property type="entry name" value="Sig_transdc_His_kin_sub3_dim/P"/>
</dbReference>
<feature type="transmembrane region" description="Helical" evidence="9">
    <location>
        <begin position="54"/>
        <end position="76"/>
    </location>
</feature>
<dbReference type="Pfam" id="PF02518">
    <property type="entry name" value="HATPase_c"/>
    <property type="match status" value="1"/>
</dbReference>
<gene>
    <name evidence="12" type="ORF">F1721_29735</name>
</gene>
<dbReference type="RefSeq" id="WP_150070129.1">
    <property type="nucleotide sequence ID" value="NZ_JBEPDJ010000022.1"/>
</dbReference>
<keyword evidence="4" id="KW-0808">Transferase</keyword>
<dbReference type="OrthoDB" id="3574873at2"/>
<protein>
    <recommendedName>
        <fullName evidence="2">histidine kinase</fullName>
        <ecNumber evidence="2">2.7.13.3</ecNumber>
    </recommendedName>
</protein>
<evidence type="ECO:0000256" key="8">
    <source>
        <dbReference type="ARBA" id="ARBA00023012"/>
    </source>
</evidence>
<evidence type="ECO:0000256" key="6">
    <source>
        <dbReference type="ARBA" id="ARBA00022777"/>
    </source>
</evidence>
<dbReference type="InterPro" id="IPR050482">
    <property type="entry name" value="Sensor_HK_TwoCompSys"/>
</dbReference>
<feature type="domain" description="Histidine kinase/HSP90-like ATPase" evidence="10">
    <location>
        <begin position="267"/>
        <end position="357"/>
    </location>
</feature>
<keyword evidence="9" id="KW-1133">Transmembrane helix</keyword>
<dbReference type="Proteomes" id="UP000323946">
    <property type="component" value="Unassembled WGS sequence"/>
</dbReference>
<evidence type="ECO:0000256" key="5">
    <source>
        <dbReference type="ARBA" id="ARBA00022741"/>
    </source>
</evidence>
<dbReference type="GO" id="GO:0005524">
    <property type="term" value="F:ATP binding"/>
    <property type="evidence" value="ECO:0007669"/>
    <property type="project" value="UniProtKB-KW"/>
</dbReference>
<dbReference type="SMR" id="A0A5M7BBQ5"/>